<organism evidence="2">
    <name type="scientific">Leptolyngbya boryana CZ1</name>
    <dbReference type="NCBI Taxonomy" id="3060204"/>
    <lineage>
        <taxon>Bacteria</taxon>
        <taxon>Bacillati</taxon>
        <taxon>Cyanobacteriota</taxon>
        <taxon>Cyanophyceae</taxon>
        <taxon>Leptolyngbyales</taxon>
        <taxon>Leptolyngbyaceae</taxon>
        <taxon>Leptolyngbya group</taxon>
        <taxon>Leptolyngbya</taxon>
    </lineage>
</organism>
<dbReference type="RefSeq" id="WP_316427189.1">
    <property type="nucleotide sequence ID" value="NZ_CP130144.1"/>
</dbReference>
<accession>A0AA96WU85</accession>
<proteinExistence type="predicted"/>
<keyword evidence="1" id="KW-0175">Coiled coil</keyword>
<evidence type="ECO:0000256" key="1">
    <source>
        <dbReference type="SAM" id="Coils"/>
    </source>
</evidence>
<feature type="coiled-coil region" evidence="1">
    <location>
        <begin position="74"/>
        <end position="108"/>
    </location>
</feature>
<reference evidence="2" key="1">
    <citation type="journal article" date="2023" name="Plants (Basel)">
        <title>Genomic Analysis of Leptolyngbya boryana CZ1 Reveals Efficient Carbon Fixation Modules.</title>
        <authorList>
            <person name="Bai X."/>
            <person name="Wang H."/>
            <person name="Cheng W."/>
            <person name="Wang J."/>
            <person name="Ma M."/>
            <person name="Hu H."/>
            <person name="Song Z."/>
            <person name="Ma H."/>
            <person name="Fan Y."/>
            <person name="Du C."/>
            <person name="Xu J."/>
        </authorList>
    </citation>
    <scope>NUCLEOTIDE SEQUENCE</scope>
    <source>
        <strain evidence="2">CZ1</strain>
    </source>
</reference>
<protein>
    <submittedName>
        <fullName evidence="2">Uncharacterized protein</fullName>
    </submittedName>
</protein>
<gene>
    <name evidence="2" type="ORF">Q2T42_28140</name>
</gene>
<dbReference type="AlphaFoldDB" id="A0AA96WU85"/>
<dbReference type="EMBL" id="CP130144">
    <property type="protein sequence ID" value="WNZ45662.1"/>
    <property type="molecule type" value="Genomic_DNA"/>
</dbReference>
<evidence type="ECO:0000313" key="2">
    <source>
        <dbReference type="EMBL" id="WNZ45662.1"/>
    </source>
</evidence>
<reference evidence="2" key="2">
    <citation type="submission" date="2023-07" db="EMBL/GenBank/DDBJ databases">
        <authorList>
            <person name="Bai X.-H."/>
            <person name="Wang H.-H."/>
            <person name="Wang J."/>
            <person name="Ma M.-Y."/>
            <person name="Hu H.-H."/>
            <person name="Song Z.-L."/>
            <person name="Ma H.-G."/>
            <person name="Fan Y."/>
            <person name="Du C.-Y."/>
            <person name="Xu J.-C."/>
        </authorList>
    </citation>
    <scope>NUCLEOTIDE SEQUENCE</scope>
    <source>
        <strain evidence="2">CZ1</strain>
    </source>
</reference>
<name>A0AA96WU85_LEPBY</name>
<sequence length="160" mass="18191">MPRQYTIPQRPELLIRVSSSDPDKARYKATQELVRLINEEPLGIQIPEGFSTRQLIEIVGKDLMAEGEDKVIEAVKVLSKLSAAKQKVQELHEQAIEARQQADALFENRKISVEEFQRIEEGLKVIKEFAQANLRYKEALPDAENARSLIDKALEPPELS</sequence>